<dbReference type="EMBL" id="KY290955">
    <property type="protein sequence ID" value="APU01505.1"/>
    <property type="molecule type" value="Genomic_DNA"/>
</dbReference>
<reference evidence="1 2" key="1">
    <citation type="journal article" date="2017" name="Sci. Rep.">
        <title>Characterization and diversity of phages infecting Aeromonas salmonicida subsp. salmonicida.</title>
        <authorList>
            <person name="Vincent A.T."/>
            <person name="Paquet V.E."/>
            <person name="Bernatchez A."/>
            <person name="Tremblay D.M."/>
            <person name="Moineau S."/>
            <person name="Charette S.J."/>
        </authorList>
    </citation>
    <scope>NUCLEOTIDE SEQUENCE [LARGE SCALE GENOMIC DNA]</scope>
</reference>
<dbReference type="InterPro" id="IPR024364">
    <property type="entry name" value="Baseplate_phage_T4-like"/>
</dbReference>
<name>A0A219YC29_9CAUD</name>
<organism evidence="1 2">
    <name type="scientific">Aeromonas phage 65.2</name>
    <dbReference type="NCBI Taxonomy" id="1932896"/>
    <lineage>
        <taxon>Viruses</taxon>
        <taxon>Duplodnaviria</taxon>
        <taxon>Heunggongvirae</taxon>
        <taxon>Uroviricota</taxon>
        <taxon>Caudoviricetes</taxon>
        <taxon>Pantevenvirales</taxon>
        <taxon>Straboviridae</taxon>
        <taxon>Emmerichvirinae</taxon>
        <taxon>Ishigurovirus</taxon>
        <taxon>Ishigurovirus osborne</taxon>
    </lineage>
</organism>
<protein>
    <submittedName>
        <fullName evidence="1">Baseplate hub protein</fullName>
    </submittedName>
</protein>
<evidence type="ECO:0000313" key="2">
    <source>
        <dbReference type="Proteomes" id="UP000225215"/>
    </source>
</evidence>
<dbReference type="Pfam" id="PF12322">
    <property type="entry name" value="T4_baseplate"/>
    <property type="match status" value="1"/>
</dbReference>
<dbReference type="Proteomes" id="UP000225215">
    <property type="component" value="Segment"/>
</dbReference>
<accession>A0A219YC29</accession>
<evidence type="ECO:0000313" key="1">
    <source>
        <dbReference type="EMBL" id="APU01505.1"/>
    </source>
</evidence>
<proteinExistence type="predicted"/>
<sequence>MTTKIDKSALLAAIQKTVQQTKLTLSDGREIMIRAFVMKEMKLLMLANEAGVGIEEAIIQIVKNCVLTKGIDVETLPIFDLESIYLALYKLSKASPIIPAMFTCANEILDEEGNVTYDQYGEVAKCGNEIKVNINLNSSRLTEAPDRSIVLSDDITILMRYPNISEMEYFNVQKESDLFNLIVRCIDEVHMGNSIVRAGVDLPYEDMGEIMEYVDDKAIIKLSSFVTGIPQHSLNIPVRCKKCGHEEIVTLTGVASFFA</sequence>